<dbReference type="SUPFAM" id="SSF47598">
    <property type="entry name" value="Ribbon-helix-helix"/>
    <property type="match status" value="1"/>
</dbReference>
<comment type="caution">
    <text evidence="1">The sequence shown here is derived from an EMBL/GenBank/DDBJ whole genome shotgun (WGS) entry which is preliminary data.</text>
</comment>
<sequence>MSITLTPEQEGMIQVLLETGKFNNIDEVIETALRGLVEEHCPVKYVGKVLVVKAAQNNVDYEAVINDLREERINQFIPE</sequence>
<gene>
    <name evidence="1" type="ORF">DSM106972_089710</name>
</gene>
<name>A0A3S1C211_9CYAN</name>
<dbReference type="GO" id="GO:0006355">
    <property type="term" value="P:regulation of DNA-templated transcription"/>
    <property type="evidence" value="ECO:0007669"/>
    <property type="project" value="InterPro"/>
</dbReference>
<protein>
    <submittedName>
        <fullName evidence="1">Uncharacterized protein</fullName>
    </submittedName>
</protein>
<reference evidence="1" key="2">
    <citation type="journal article" date="2019" name="Genome Biol. Evol.">
        <title>Day and night: Metabolic profiles and evolutionary relationships of six axenic non-marine cyanobacteria.</title>
        <authorList>
            <person name="Will S.E."/>
            <person name="Henke P."/>
            <person name="Boedeker C."/>
            <person name="Huang S."/>
            <person name="Brinkmann H."/>
            <person name="Rohde M."/>
            <person name="Jarek M."/>
            <person name="Friedl T."/>
            <person name="Seufert S."/>
            <person name="Schumacher M."/>
            <person name="Overmann J."/>
            <person name="Neumann-Schaal M."/>
            <person name="Petersen J."/>
        </authorList>
    </citation>
    <scope>NUCLEOTIDE SEQUENCE [LARGE SCALE GENOMIC DNA]</scope>
    <source>
        <strain evidence="1">PCC 7102</strain>
    </source>
</reference>
<dbReference type="Proteomes" id="UP000271624">
    <property type="component" value="Unassembled WGS sequence"/>
</dbReference>
<accession>A0A3S1C211</accession>
<organism evidence="1 2">
    <name type="scientific">Dulcicalothrix desertica PCC 7102</name>
    <dbReference type="NCBI Taxonomy" id="232991"/>
    <lineage>
        <taxon>Bacteria</taxon>
        <taxon>Bacillati</taxon>
        <taxon>Cyanobacteriota</taxon>
        <taxon>Cyanophyceae</taxon>
        <taxon>Nostocales</taxon>
        <taxon>Calotrichaceae</taxon>
        <taxon>Dulcicalothrix</taxon>
    </lineage>
</organism>
<dbReference type="InterPro" id="IPR038296">
    <property type="entry name" value="ParD_sf"/>
</dbReference>
<keyword evidence="2" id="KW-1185">Reference proteome</keyword>
<evidence type="ECO:0000313" key="2">
    <source>
        <dbReference type="Proteomes" id="UP000271624"/>
    </source>
</evidence>
<dbReference type="AlphaFoldDB" id="A0A3S1C211"/>
<dbReference type="EMBL" id="RSCL01000040">
    <property type="protein sequence ID" value="RUS95615.1"/>
    <property type="molecule type" value="Genomic_DNA"/>
</dbReference>
<proteinExistence type="predicted"/>
<dbReference type="Gene3D" id="6.10.10.120">
    <property type="entry name" value="Antitoxin ParD1-like"/>
    <property type="match status" value="1"/>
</dbReference>
<dbReference type="InterPro" id="IPR010985">
    <property type="entry name" value="Ribbon_hlx_hlx"/>
</dbReference>
<reference evidence="1" key="1">
    <citation type="submission" date="2018-12" db="EMBL/GenBank/DDBJ databases">
        <authorList>
            <person name="Will S."/>
            <person name="Neumann-Schaal M."/>
            <person name="Henke P."/>
        </authorList>
    </citation>
    <scope>NUCLEOTIDE SEQUENCE</scope>
    <source>
        <strain evidence="1">PCC 7102</strain>
    </source>
</reference>
<dbReference type="RefSeq" id="WP_127086938.1">
    <property type="nucleotide sequence ID" value="NZ_RSCL01000040.1"/>
</dbReference>
<evidence type="ECO:0000313" key="1">
    <source>
        <dbReference type="EMBL" id="RUS95615.1"/>
    </source>
</evidence>
<dbReference type="OrthoDB" id="573411at2"/>